<comment type="caution">
    <text evidence="2">The sequence shown here is derived from an EMBL/GenBank/DDBJ whole genome shotgun (WGS) entry which is preliminary data.</text>
</comment>
<accession>A0A1G2ASP2</accession>
<evidence type="ECO:0000313" key="3">
    <source>
        <dbReference type="Proteomes" id="UP000177165"/>
    </source>
</evidence>
<dbReference type="STRING" id="1798540.A3B74_01550"/>
<protein>
    <recommendedName>
        <fullName evidence="4">DUF1648 domain-containing protein</fullName>
    </recommendedName>
</protein>
<dbReference type="AlphaFoldDB" id="A0A1G2ASP2"/>
<organism evidence="2 3">
    <name type="scientific">Candidatus Kerfeldbacteria bacterium RIFCSPHIGHO2_02_FULL_42_14</name>
    <dbReference type="NCBI Taxonomy" id="1798540"/>
    <lineage>
        <taxon>Bacteria</taxon>
        <taxon>Candidatus Kerfeldiibacteriota</taxon>
    </lineage>
</organism>
<evidence type="ECO:0008006" key="4">
    <source>
        <dbReference type="Google" id="ProtNLM"/>
    </source>
</evidence>
<keyword evidence="1" id="KW-0472">Membrane</keyword>
<evidence type="ECO:0000313" key="2">
    <source>
        <dbReference type="EMBL" id="OGY79918.1"/>
    </source>
</evidence>
<proteinExistence type="predicted"/>
<dbReference type="EMBL" id="MHKB01000003">
    <property type="protein sequence ID" value="OGY79918.1"/>
    <property type="molecule type" value="Genomic_DNA"/>
</dbReference>
<gene>
    <name evidence="2" type="ORF">A3B74_01550</name>
</gene>
<reference evidence="2 3" key="1">
    <citation type="journal article" date="2016" name="Nat. Commun.">
        <title>Thousands of microbial genomes shed light on interconnected biogeochemical processes in an aquifer system.</title>
        <authorList>
            <person name="Anantharaman K."/>
            <person name="Brown C.T."/>
            <person name="Hug L.A."/>
            <person name="Sharon I."/>
            <person name="Castelle C.J."/>
            <person name="Probst A.J."/>
            <person name="Thomas B.C."/>
            <person name="Singh A."/>
            <person name="Wilkins M.J."/>
            <person name="Karaoz U."/>
            <person name="Brodie E.L."/>
            <person name="Williams K.H."/>
            <person name="Hubbard S.S."/>
            <person name="Banfield J.F."/>
        </authorList>
    </citation>
    <scope>NUCLEOTIDE SEQUENCE [LARGE SCALE GENOMIC DNA]</scope>
</reference>
<feature type="transmembrane region" description="Helical" evidence="1">
    <location>
        <begin position="12"/>
        <end position="35"/>
    </location>
</feature>
<dbReference type="Proteomes" id="UP000177165">
    <property type="component" value="Unassembled WGS sequence"/>
</dbReference>
<keyword evidence="1" id="KW-1133">Transmembrane helix</keyword>
<feature type="transmembrane region" description="Helical" evidence="1">
    <location>
        <begin position="88"/>
        <end position="113"/>
    </location>
</feature>
<name>A0A1G2ASP2_9BACT</name>
<evidence type="ECO:0000256" key="1">
    <source>
        <dbReference type="SAM" id="Phobius"/>
    </source>
</evidence>
<feature type="transmembrane region" description="Helical" evidence="1">
    <location>
        <begin position="65"/>
        <end position="82"/>
    </location>
</feature>
<sequence>MIFQLLRRYYKTFLLLLFTVLFNAGLWGFLAYNIHPQPEPLFLHYNIFFGVDFIGAWYRIFFLPGFGLGVLLMNAILAFFLLKRDLVLHYLVLSTTLVIQIILIVAGILIVLINS</sequence>
<keyword evidence="1" id="KW-0812">Transmembrane</keyword>